<proteinExistence type="predicted"/>
<dbReference type="PANTHER" id="PTHR36424:SF1">
    <property type="entry name" value="LOW AFFINITY K(+) TRANSPORTER 1-RELATED"/>
    <property type="match status" value="1"/>
</dbReference>
<dbReference type="GO" id="GO:0005886">
    <property type="term" value="C:plasma membrane"/>
    <property type="evidence" value="ECO:0007669"/>
    <property type="project" value="InterPro"/>
</dbReference>
<dbReference type="Proteomes" id="UP000777482">
    <property type="component" value="Unassembled WGS sequence"/>
</dbReference>
<comment type="caution">
    <text evidence="3">The sequence shown here is derived from an EMBL/GenBank/DDBJ whole genome shotgun (WGS) entry which is preliminary data.</text>
</comment>
<feature type="transmembrane region" description="Helical" evidence="2">
    <location>
        <begin position="95"/>
        <end position="115"/>
    </location>
</feature>
<dbReference type="Pfam" id="PF16944">
    <property type="entry name" value="KCH"/>
    <property type="match status" value="1"/>
</dbReference>
<accession>A0A9P7B579</accession>
<keyword evidence="2" id="KW-0472">Membrane</keyword>
<organism evidence="3 4">
    <name type="scientific">Rhodotorula mucilaginosa</name>
    <name type="common">Yeast</name>
    <name type="synonym">Rhodotorula rubra</name>
    <dbReference type="NCBI Taxonomy" id="5537"/>
    <lineage>
        <taxon>Eukaryota</taxon>
        <taxon>Fungi</taxon>
        <taxon>Dikarya</taxon>
        <taxon>Basidiomycota</taxon>
        <taxon>Pucciniomycotina</taxon>
        <taxon>Microbotryomycetes</taxon>
        <taxon>Sporidiobolales</taxon>
        <taxon>Sporidiobolaceae</taxon>
        <taxon>Rhodotorula</taxon>
    </lineage>
</organism>
<dbReference type="GO" id="GO:0015079">
    <property type="term" value="F:potassium ion transmembrane transporter activity"/>
    <property type="evidence" value="ECO:0007669"/>
    <property type="project" value="InterPro"/>
</dbReference>
<feature type="transmembrane region" description="Helical" evidence="2">
    <location>
        <begin position="223"/>
        <end position="247"/>
    </location>
</feature>
<keyword evidence="2" id="KW-1133">Transmembrane helix</keyword>
<evidence type="ECO:0000313" key="4">
    <source>
        <dbReference type="Proteomes" id="UP000777482"/>
    </source>
</evidence>
<protein>
    <recommendedName>
        <fullName evidence="5">Vacuole protein</fullName>
    </recommendedName>
</protein>
<gene>
    <name evidence="3" type="ORF">C6P46_004670</name>
</gene>
<evidence type="ECO:0008006" key="5">
    <source>
        <dbReference type="Google" id="ProtNLM"/>
    </source>
</evidence>
<reference evidence="3 4" key="1">
    <citation type="submission" date="2020-11" db="EMBL/GenBank/DDBJ databases">
        <title>Kefir isolates.</title>
        <authorList>
            <person name="Marcisauskas S."/>
            <person name="Kim Y."/>
            <person name="Blasche S."/>
        </authorList>
    </citation>
    <scope>NUCLEOTIDE SEQUENCE [LARGE SCALE GENOMIC DNA]</scope>
    <source>
        <strain evidence="3 4">KR</strain>
    </source>
</reference>
<dbReference type="EMBL" id="PUHQ01000046">
    <property type="protein sequence ID" value="KAG0660216.1"/>
    <property type="molecule type" value="Genomic_DNA"/>
</dbReference>
<feature type="transmembrane region" description="Helical" evidence="2">
    <location>
        <begin position="39"/>
        <end position="64"/>
    </location>
</feature>
<dbReference type="PANTHER" id="PTHR36424">
    <property type="entry name" value="PHEROMONE-REGULATED MEMBRANE PROTEIN 6"/>
    <property type="match status" value="1"/>
</dbReference>
<dbReference type="AlphaFoldDB" id="A0A9P7B579"/>
<feature type="region of interest" description="Disordered" evidence="1">
    <location>
        <begin position="468"/>
        <end position="487"/>
    </location>
</feature>
<evidence type="ECO:0000313" key="3">
    <source>
        <dbReference type="EMBL" id="KAG0660216.1"/>
    </source>
</evidence>
<dbReference type="OrthoDB" id="2128042at2759"/>
<keyword evidence="2" id="KW-0812">Transmembrane</keyword>
<dbReference type="InterPro" id="IPR031606">
    <property type="entry name" value="Kch1/2"/>
</dbReference>
<evidence type="ECO:0000256" key="1">
    <source>
        <dbReference type="SAM" id="MobiDB-lite"/>
    </source>
</evidence>
<keyword evidence="4" id="KW-1185">Reference proteome</keyword>
<feature type="compositionally biased region" description="Gly residues" evidence="1">
    <location>
        <begin position="477"/>
        <end position="487"/>
    </location>
</feature>
<name>A0A9P7B579_RHOMI</name>
<feature type="compositionally biased region" description="Acidic residues" evidence="1">
    <location>
        <begin position="321"/>
        <end position="333"/>
    </location>
</feature>
<sequence>MCCSSSAKWKREVVPDHKFDFIDVDQFHSRTCGSRASFAWLWTTFIIAIAVYVADVYTLVALLASNRWAGQILQTQATESDAESQKHILLVPFRIGKWIFFACIIVSFLLALWDARKARAIVKSRDISYAFTNVMAHNWYALRSYNHHCFFSQINKSKKRKDSLAFFVFFTFKGWKRLLLADAPRQVINAITLYSFGASQNWTTDLSAYFTGSVLKVTALSTMLFTVVIFAISAVCLLVAAVIYVPLLCTIQGNLKEYCCHKVDKRISELMKRRNRRRLAREADIARREARGDFSHLKDKTGRMVRAPRPQPTLPSVSDDLYLDPDLHDEDGVEDKQHGYPPPPPSMLVRDQSYGGVSDDHDSIAKGGYYPHRNDSVTSFDAYPPSFYGMERTPSYRTNPSSRDLVGPGGGEFYVDPQLAASYPSQLDSYHAPPARQGLYERSRAVNEEDRYYPESVYDLGATDSTRYLSGHDGYGRHAGGGGGGYR</sequence>
<evidence type="ECO:0000256" key="2">
    <source>
        <dbReference type="SAM" id="Phobius"/>
    </source>
</evidence>
<feature type="region of interest" description="Disordered" evidence="1">
    <location>
        <begin position="297"/>
        <end position="346"/>
    </location>
</feature>